<sequence>MRVGPASGAPPPEGSRMSQQRSNYSDTAAAIIGGLNAEGSSAMEKDFTPIYGKLLKFKQDLLGNAAIVAAAASASKGGAEKRGPSSIEKAEGLIEAVSHGKKLMRPFKECKKSNKGHHLDSMLEHVQVVAKYFQDDGVELGPWIGSCLARATFRNASKEGDPITASERLSVQNLSCAAPSKCNFLSPAQVVIDCLATKIFSMLSESVHAGLAESTEAWARAKGHVCEVAIAYAQFINNSAGTFSGLDIARGAFDALRCICKAALKLEGVSPGDLSRAVGIVDSEVIAVRFHEGFKHGVGAGIMADAKELLVEGELDEQCVDDLMSAAESTLAVGFDENIGEGSLVVDGTGALLDNCPEDFIRIMDETMRQASSALSQISHFKLTCEAEVVVNVIAWLGEALALRGGYRSHHAAVKLRAAREAWGEKGLAQLDGERWPPAGLPAGALSDQSFKENPLAKLCVRIAKFCDVAFKNIIKWIPDGSREARERLAEEAQRVETNINVRRALWEESPLLSTLVHAPWRGGQDFAAMDMGVTSGEGTLATLIKIAEVRNDIAECTESGYVIEKVVIDKVPGLESSLPFSCKQSTGAFSKQWLKGESTNLLLEKYLFSNVEKMVSSTMHQYDSLFKKARTTTGWTHAIYRKGEGALDMMGSLVGKAVIQSTAESVDLLELASETPVADLPLTFKFANRVALNSMTEVISPCPQERRLSSSIDLSGKPLKPMALMVTLEMLDHVGCTVQVASVLAHKLQTPGSVVVKVSACQDTGGDKFVVSPWVNECAQWLFDGGGVNWAQVKNRVSQMAADVNMKYSVSELESIVMFAATVVAPLARERALDACLAKLKGIGEELKGKTPQYSHILTGTRYNASPAKKQLTNETTLQSVGALIDMAEEYSSDINKQFGITEEGVNDHPVLVEVDGVVDAAKTAMCVCAAVNTVEHFSKSADGPKMAQDILDNKEAIASVPGVLKTKLGALAKTS</sequence>
<dbReference type="EMBL" id="CAUYUJ010015061">
    <property type="protein sequence ID" value="CAK0849463.1"/>
    <property type="molecule type" value="Genomic_DNA"/>
</dbReference>
<dbReference type="Proteomes" id="UP001189429">
    <property type="component" value="Unassembled WGS sequence"/>
</dbReference>
<evidence type="ECO:0000313" key="3">
    <source>
        <dbReference type="Proteomes" id="UP001189429"/>
    </source>
</evidence>
<accession>A0ABN9TTC3</accession>
<reference evidence="2" key="1">
    <citation type="submission" date="2023-10" db="EMBL/GenBank/DDBJ databases">
        <authorList>
            <person name="Chen Y."/>
            <person name="Shah S."/>
            <person name="Dougan E. K."/>
            <person name="Thang M."/>
            <person name="Chan C."/>
        </authorList>
    </citation>
    <scope>NUCLEOTIDE SEQUENCE [LARGE SCALE GENOMIC DNA]</scope>
</reference>
<organism evidence="2 3">
    <name type="scientific">Prorocentrum cordatum</name>
    <dbReference type="NCBI Taxonomy" id="2364126"/>
    <lineage>
        <taxon>Eukaryota</taxon>
        <taxon>Sar</taxon>
        <taxon>Alveolata</taxon>
        <taxon>Dinophyceae</taxon>
        <taxon>Prorocentrales</taxon>
        <taxon>Prorocentraceae</taxon>
        <taxon>Prorocentrum</taxon>
    </lineage>
</organism>
<comment type="caution">
    <text evidence="2">The sequence shown here is derived from an EMBL/GenBank/DDBJ whole genome shotgun (WGS) entry which is preliminary data.</text>
</comment>
<keyword evidence="3" id="KW-1185">Reference proteome</keyword>
<gene>
    <name evidence="2" type="ORF">PCOR1329_LOCUS42143</name>
</gene>
<proteinExistence type="predicted"/>
<evidence type="ECO:0000313" key="2">
    <source>
        <dbReference type="EMBL" id="CAK0849463.1"/>
    </source>
</evidence>
<feature type="region of interest" description="Disordered" evidence="1">
    <location>
        <begin position="1"/>
        <end position="23"/>
    </location>
</feature>
<evidence type="ECO:0000256" key="1">
    <source>
        <dbReference type="SAM" id="MobiDB-lite"/>
    </source>
</evidence>
<protein>
    <submittedName>
        <fullName evidence="2">Uncharacterized protein</fullName>
    </submittedName>
</protein>
<name>A0ABN9TTC3_9DINO</name>